<keyword evidence="3" id="KW-1185">Reference proteome</keyword>
<keyword evidence="1" id="KW-0812">Transmembrane</keyword>
<dbReference type="RefSeq" id="WP_166918810.1">
    <property type="nucleotide sequence ID" value="NZ_JAASRN010000001.1"/>
</dbReference>
<keyword evidence="1" id="KW-1133">Transmembrane helix</keyword>
<sequence length="163" mass="17645">MIKRRKLSHPVEVGLSFGLTSGVITSIGLMVGVYAGTESKEAVLASIVTIAIADSMSDALGIHIAEENENVHSTKEIWIATLTTFLAKCLFTGSFLIALLLLELKQAVIVNVIYGLFLLVAYNIFVGKKQSSKTINVVLEHVIIAILVVIASFLLGQWINKSF</sequence>
<accession>A0A846MQF0</accession>
<organism evidence="2 3">
    <name type="scientific">Thermonema lapsum</name>
    <dbReference type="NCBI Taxonomy" id="28195"/>
    <lineage>
        <taxon>Bacteria</taxon>
        <taxon>Pseudomonadati</taxon>
        <taxon>Bacteroidota</taxon>
        <taxon>Cytophagia</taxon>
        <taxon>Cytophagales</taxon>
        <taxon>Thermonemataceae</taxon>
        <taxon>Thermonema</taxon>
    </lineage>
</organism>
<comment type="caution">
    <text evidence="2">The sequence shown here is derived from an EMBL/GenBank/DDBJ whole genome shotgun (WGS) entry which is preliminary data.</text>
</comment>
<evidence type="ECO:0000313" key="3">
    <source>
        <dbReference type="Proteomes" id="UP000537126"/>
    </source>
</evidence>
<dbReference type="Proteomes" id="UP000537126">
    <property type="component" value="Unassembled WGS sequence"/>
</dbReference>
<evidence type="ECO:0000256" key="1">
    <source>
        <dbReference type="SAM" id="Phobius"/>
    </source>
</evidence>
<feature type="transmembrane region" description="Helical" evidence="1">
    <location>
        <begin position="138"/>
        <end position="159"/>
    </location>
</feature>
<proteinExistence type="predicted"/>
<reference evidence="2 3" key="1">
    <citation type="submission" date="2020-03" db="EMBL/GenBank/DDBJ databases">
        <title>Genomic Encyclopedia of Type Strains, Phase IV (KMG-IV): sequencing the most valuable type-strain genomes for metagenomic binning, comparative biology and taxonomic classification.</title>
        <authorList>
            <person name="Goeker M."/>
        </authorList>
    </citation>
    <scope>NUCLEOTIDE SEQUENCE [LARGE SCALE GENOMIC DNA]</scope>
    <source>
        <strain evidence="2 3">DSM 5718</strain>
    </source>
</reference>
<name>A0A846MQF0_9BACT</name>
<keyword evidence="1" id="KW-0472">Membrane</keyword>
<dbReference type="EMBL" id="JAASRN010000001">
    <property type="protein sequence ID" value="NIK73590.1"/>
    <property type="molecule type" value="Genomic_DNA"/>
</dbReference>
<feature type="transmembrane region" description="Helical" evidence="1">
    <location>
        <begin position="77"/>
        <end position="102"/>
    </location>
</feature>
<evidence type="ECO:0000313" key="2">
    <source>
        <dbReference type="EMBL" id="NIK73590.1"/>
    </source>
</evidence>
<dbReference type="AlphaFoldDB" id="A0A846MQF0"/>
<feature type="transmembrane region" description="Helical" evidence="1">
    <location>
        <begin position="12"/>
        <end position="36"/>
    </location>
</feature>
<protein>
    <submittedName>
        <fullName evidence="2">VIT1/CCC1 family predicted Fe2+/Mn2+ transporter</fullName>
    </submittedName>
</protein>
<feature type="transmembrane region" description="Helical" evidence="1">
    <location>
        <begin position="108"/>
        <end position="126"/>
    </location>
</feature>
<gene>
    <name evidence="2" type="ORF">FHS56_001076</name>
</gene>